<feature type="transmembrane region" description="Helical" evidence="8">
    <location>
        <begin position="230"/>
        <end position="249"/>
    </location>
</feature>
<keyword evidence="3" id="KW-0813">Transport</keyword>
<dbReference type="Gene3D" id="1.20.1740.10">
    <property type="entry name" value="Amino acid/polyamine transporter I"/>
    <property type="match status" value="1"/>
</dbReference>
<feature type="compositionally biased region" description="Basic and acidic residues" evidence="7">
    <location>
        <begin position="21"/>
        <end position="30"/>
    </location>
</feature>
<feature type="transmembrane region" description="Helical" evidence="8">
    <location>
        <begin position="114"/>
        <end position="139"/>
    </location>
</feature>
<name>A0A5A8CUT7_CAFRO</name>
<dbReference type="Proteomes" id="UP000323011">
    <property type="component" value="Unassembled WGS sequence"/>
</dbReference>
<feature type="domain" description="Amino acid permease/ SLC12A" evidence="9">
    <location>
        <begin position="82"/>
        <end position="445"/>
    </location>
</feature>
<feature type="domain" description="SLC12A transporter C-terminal" evidence="10">
    <location>
        <begin position="904"/>
        <end position="955"/>
    </location>
</feature>
<feature type="transmembrane region" description="Helical" evidence="8">
    <location>
        <begin position="83"/>
        <end position="102"/>
    </location>
</feature>
<comment type="subcellular location">
    <subcellularLocation>
        <location evidence="1">Membrane</location>
        <topology evidence="1">Multi-pass membrane protein</topology>
    </subcellularLocation>
</comment>
<reference evidence="11 12" key="1">
    <citation type="submission" date="2019-07" db="EMBL/GenBank/DDBJ databases">
        <title>Genomes of Cafeteria roenbergensis.</title>
        <authorList>
            <person name="Fischer M.G."/>
            <person name="Hackl T."/>
            <person name="Roman M."/>
        </authorList>
    </citation>
    <scope>NUCLEOTIDE SEQUENCE [LARGE SCALE GENOMIC DNA]</scope>
    <source>
        <strain evidence="11 12">BVI</strain>
    </source>
</reference>
<evidence type="ECO:0000256" key="3">
    <source>
        <dbReference type="ARBA" id="ARBA00022448"/>
    </source>
</evidence>
<feature type="transmembrane region" description="Helical" evidence="8">
    <location>
        <begin position="205"/>
        <end position="224"/>
    </location>
</feature>
<gene>
    <name evidence="11" type="ORF">FNF29_01349</name>
</gene>
<evidence type="ECO:0000256" key="1">
    <source>
        <dbReference type="ARBA" id="ARBA00004141"/>
    </source>
</evidence>
<keyword evidence="6 8" id="KW-0472">Membrane</keyword>
<comment type="caution">
    <text evidence="11">The sequence shown here is derived from an EMBL/GenBank/DDBJ whole genome shotgun (WGS) entry which is preliminary data.</text>
</comment>
<organism evidence="11 12">
    <name type="scientific">Cafeteria roenbergensis</name>
    <name type="common">Marine flagellate</name>
    <dbReference type="NCBI Taxonomy" id="33653"/>
    <lineage>
        <taxon>Eukaryota</taxon>
        <taxon>Sar</taxon>
        <taxon>Stramenopiles</taxon>
        <taxon>Bigyra</taxon>
        <taxon>Opalozoa</taxon>
        <taxon>Bicosoecida</taxon>
        <taxon>Cafeteriaceae</taxon>
        <taxon>Cafeteria</taxon>
    </lineage>
</organism>
<evidence type="ECO:0000256" key="8">
    <source>
        <dbReference type="SAM" id="Phobius"/>
    </source>
</evidence>
<protein>
    <recommendedName>
        <fullName evidence="13">Amino acid permease/ SLC12A domain-containing protein</fullName>
    </recommendedName>
</protein>
<dbReference type="AlphaFoldDB" id="A0A5A8CUT7"/>
<feature type="domain" description="Amino acid permease/ SLC12A" evidence="9">
    <location>
        <begin position="499"/>
        <end position="623"/>
    </location>
</feature>
<dbReference type="InterPro" id="IPR004841">
    <property type="entry name" value="AA-permease/SLC12A_dom"/>
</dbReference>
<evidence type="ECO:0000313" key="11">
    <source>
        <dbReference type="EMBL" id="KAA0155930.1"/>
    </source>
</evidence>
<proteinExistence type="inferred from homology"/>
<evidence type="ECO:0000259" key="9">
    <source>
        <dbReference type="Pfam" id="PF00324"/>
    </source>
</evidence>
<evidence type="ECO:0000256" key="6">
    <source>
        <dbReference type="ARBA" id="ARBA00023136"/>
    </source>
</evidence>
<feature type="compositionally biased region" description="Low complexity" evidence="7">
    <location>
        <begin position="1089"/>
        <end position="1104"/>
    </location>
</feature>
<dbReference type="OMA" id="THAKLVH"/>
<evidence type="ECO:0000256" key="7">
    <source>
        <dbReference type="SAM" id="MobiDB-lite"/>
    </source>
</evidence>
<feature type="domain" description="SLC12A transporter C-terminal" evidence="10">
    <location>
        <begin position="1141"/>
        <end position="1215"/>
    </location>
</feature>
<feature type="region of interest" description="Disordered" evidence="7">
    <location>
        <begin position="21"/>
        <end position="74"/>
    </location>
</feature>
<dbReference type="Pfam" id="PF03522">
    <property type="entry name" value="SLC12"/>
    <property type="match status" value="2"/>
</dbReference>
<dbReference type="InterPro" id="IPR004842">
    <property type="entry name" value="SLC12A_fam"/>
</dbReference>
<evidence type="ECO:0000256" key="5">
    <source>
        <dbReference type="ARBA" id="ARBA00022989"/>
    </source>
</evidence>
<feature type="transmembrane region" description="Helical" evidence="8">
    <location>
        <begin position="325"/>
        <end position="344"/>
    </location>
</feature>
<dbReference type="FunFam" id="1.20.1740.10:FF:000013">
    <property type="entry name" value="Solute carrier family 12 member"/>
    <property type="match status" value="1"/>
</dbReference>
<dbReference type="InterPro" id="IPR018491">
    <property type="entry name" value="SLC12_C"/>
</dbReference>
<feature type="compositionally biased region" description="Acidic residues" evidence="7">
    <location>
        <begin position="713"/>
        <end position="723"/>
    </location>
</feature>
<accession>A0A5A8CUT7</accession>
<feature type="compositionally biased region" description="Low complexity" evidence="7">
    <location>
        <begin position="44"/>
        <end position="68"/>
    </location>
</feature>
<feature type="transmembrane region" description="Helical" evidence="8">
    <location>
        <begin position="292"/>
        <end position="313"/>
    </location>
</feature>
<feature type="transmembrane region" description="Helical" evidence="8">
    <location>
        <begin position="504"/>
        <end position="524"/>
    </location>
</feature>
<feature type="transmembrane region" description="Helical" evidence="8">
    <location>
        <begin position="159"/>
        <end position="184"/>
    </location>
</feature>
<evidence type="ECO:0000259" key="10">
    <source>
        <dbReference type="Pfam" id="PF03522"/>
    </source>
</evidence>
<feature type="region of interest" description="Disordered" evidence="7">
    <location>
        <begin position="703"/>
        <end position="723"/>
    </location>
</feature>
<comment type="similarity">
    <text evidence="2">Belongs to the SLC12A transporter family.</text>
</comment>
<dbReference type="GO" id="GO:0016020">
    <property type="term" value="C:membrane"/>
    <property type="evidence" value="ECO:0007669"/>
    <property type="project" value="UniProtKB-SubCell"/>
</dbReference>
<feature type="transmembrane region" description="Helical" evidence="8">
    <location>
        <begin position="403"/>
        <end position="423"/>
    </location>
</feature>
<feature type="transmembrane region" description="Helical" evidence="8">
    <location>
        <begin position="559"/>
        <end position="592"/>
    </location>
</feature>
<dbReference type="PANTHER" id="PTHR11827">
    <property type="entry name" value="SOLUTE CARRIER FAMILY 12, CATION COTRANSPORTERS"/>
    <property type="match status" value="1"/>
</dbReference>
<keyword evidence="4 8" id="KW-0812">Transmembrane</keyword>
<dbReference type="Pfam" id="PF00324">
    <property type="entry name" value="AA_permease"/>
    <property type="match status" value="2"/>
</dbReference>
<feature type="transmembrane region" description="Helical" evidence="8">
    <location>
        <begin position="530"/>
        <end position="547"/>
    </location>
</feature>
<dbReference type="EMBL" id="VLTN01000005">
    <property type="protein sequence ID" value="KAA0155930.1"/>
    <property type="molecule type" value="Genomic_DNA"/>
</dbReference>
<feature type="region of interest" description="Disordered" evidence="7">
    <location>
        <begin position="1089"/>
        <end position="1123"/>
    </location>
</feature>
<sequence length="1218" mass="126746">MEQQPATAIFRRASRPAHEAFDLATFKKEGTAAPQASQSAGRDGQPSSPAAGGGAQSPQPSSAASAPQHATPQSNKLGWSEGVLVPVLLNIWGVILFLRLSWVVGQAGIAESMAIVLMANSVTFLTTLSLSAITTNGVVQGGGAYFVISRNLGPQFGGAIGLLFFVAQAIATSLYVVGFAESVVDLYRSGSGGAFTGDYGWDQRVIGLATCAVLLGMALIGVGWVAKSQIFLLIILVATILAVLIGAFFPAVPSEATNASAGFLGFASPAFADNVGSSYIVDPKTMTQQSLFSVFSVFFPAVTGIMAGANMSGDLRDPSRAIPKGTLLGIGISLSSYIALLWFIGGTVARCTDPANTGFCDAPDFGSQAWAARLASDPDAEASLGGLLFDNLIVTSISLWGPLVYAGIFAATLSSALASLVGAPRILQALSKDRLFDFRWFFYFSQLPFPADTSSTGATDELGRLQSTKAGPVEVGPAARAAAAAEATSPREPPAESPEPVRGYFLTFVIACACVLIGELNFIAPIISQFFLLSYALVNYACVAASLSKAPGWRPKFGFYHPILAGLGALLCVVLMFAFDWLTALIAVLIAFAAHRYLDIVEPNVNWGTASDALRYLRAVRALHALSRVKTDLITDVHHAKVFRPAYLACIPGGDPVPRAGPAVGLVSTLWRGRGLSVVAQVLQDDEVMVALHAAGIMGAGHRAGVAGGGHSEDDEDDDDACLEEGGRDAARRRADSVLQDASIKALASMQAPRPPAEAGSQVSLARASRRRISRMLDAVCSQSGRRAFFVGSAIHAPTFRLGVRSLMESSGVSALRSNTLVLEWPFDGTTAAAYKGVAQVHESVLDLCPGALGKASVPQLDAFEGTVCDALAGMHGVMIVRDPEGRFAPDSGNAAGDVWPEGDTIDLWWLDWDGGLALLVPWLLRQSVAFEGKKLRVFTSGSPDGVDNDATIAADERTLGLARLIALLRFDATPRSVKLNAMDASPEGVTRFSADFPGLLTKEELTGALRRFQRASPAPVTKAVEEAEPAAAQGAAGAAAQIAADAKAVGAAGAAADHAAVRVDVTGASSHDGATAADAAAAPAAAAPPSAAAAPSAAGPAAEAQDRSQVDEAAPAAATAQDTHAKLVHHAAVRAALSELSPDHRRRLAEITLWTIRAGELIRENSSSAATVFVVFPKPRRWFPLGIQSAWMETLSHSLPPTVLIRGTGATVVTDSS</sequence>
<dbReference type="PANTHER" id="PTHR11827:SF103">
    <property type="entry name" value="SODIUM CHLORIDE COTRANSPORTER 69, ISOFORM E"/>
    <property type="match status" value="1"/>
</dbReference>
<dbReference type="GO" id="GO:0015377">
    <property type="term" value="F:chloride:monoatomic cation symporter activity"/>
    <property type="evidence" value="ECO:0007669"/>
    <property type="project" value="InterPro"/>
</dbReference>
<evidence type="ECO:0008006" key="13">
    <source>
        <dbReference type="Google" id="ProtNLM"/>
    </source>
</evidence>
<keyword evidence="12" id="KW-1185">Reference proteome</keyword>
<evidence type="ECO:0000313" key="12">
    <source>
        <dbReference type="Proteomes" id="UP000323011"/>
    </source>
</evidence>
<evidence type="ECO:0000256" key="4">
    <source>
        <dbReference type="ARBA" id="ARBA00022692"/>
    </source>
</evidence>
<keyword evidence="5 8" id="KW-1133">Transmembrane helix</keyword>
<evidence type="ECO:0000256" key="2">
    <source>
        <dbReference type="ARBA" id="ARBA00010593"/>
    </source>
</evidence>